<evidence type="ECO:0000259" key="3">
    <source>
        <dbReference type="PROSITE" id="PS50076"/>
    </source>
</evidence>
<organism evidence="4 5">
    <name type="scientific">Chironomus riparius</name>
    <dbReference type="NCBI Taxonomy" id="315576"/>
    <lineage>
        <taxon>Eukaryota</taxon>
        <taxon>Metazoa</taxon>
        <taxon>Ecdysozoa</taxon>
        <taxon>Arthropoda</taxon>
        <taxon>Hexapoda</taxon>
        <taxon>Insecta</taxon>
        <taxon>Pterygota</taxon>
        <taxon>Neoptera</taxon>
        <taxon>Endopterygota</taxon>
        <taxon>Diptera</taxon>
        <taxon>Nematocera</taxon>
        <taxon>Chironomoidea</taxon>
        <taxon>Chironomidae</taxon>
        <taxon>Chironominae</taxon>
        <taxon>Chironomus</taxon>
    </lineage>
</organism>
<dbReference type="Gene3D" id="1.10.287.110">
    <property type="entry name" value="DnaJ domain"/>
    <property type="match status" value="1"/>
</dbReference>
<dbReference type="PANTHER" id="PTHR45168:SF3">
    <property type="entry name" value="DNAJ HEAT SHOCK PROTEIN FAMILY (HSP40) MEMBER B2"/>
    <property type="match status" value="1"/>
</dbReference>
<dbReference type="GO" id="GO:0051082">
    <property type="term" value="F:unfolded protein binding"/>
    <property type="evidence" value="ECO:0007669"/>
    <property type="project" value="InterPro"/>
</dbReference>
<gene>
    <name evidence="4" type="ORF">CHIRRI_LOCUS8543</name>
</gene>
<dbReference type="InterPro" id="IPR001623">
    <property type="entry name" value="DnaJ_domain"/>
</dbReference>
<accession>A0A9N9RYU2</accession>
<feature type="domain" description="J" evidence="3">
    <location>
        <begin position="3"/>
        <end position="69"/>
    </location>
</feature>
<dbReference type="Pfam" id="PF00226">
    <property type="entry name" value="DnaJ"/>
    <property type="match status" value="1"/>
</dbReference>
<dbReference type="EMBL" id="OU895878">
    <property type="protein sequence ID" value="CAG9805674.1"/>
    <property type="molecule type" value="Genomic_DNA"/>
</dbReference>
<dbReference type="SUPFAM" id="SSF46565">
    <property type="entry name" value="Chaperone J-domain"/>
    <property type="match status" value="1"/>
</dbReference>
<sequence length="249" mass="28166">MVDYYKILEVSKSATEPEIKKAYKKLALKYHPDKNPNNAEEANKKFREISEAYQVLSDEKKRRIYDQYGKEGLLGHNENNYNSSHRHRRHDPFENDFIFGGFPFVFRDPEDVFREFFGGGPLDEFFNPGFGRRHHPNGNAGSSRHHRSSHPSNVMSPFLSFSLMDDMFSHPFGGMNSGGGFTSLSTFSNGGNHSGNVKRISTSTSFVNGKKVTTKKVLENGVETVMSYENDVLKSKTVNGVPQAIAYNH</sequence>
<feature type="region of interest" description="Disordered" evidence="2">
    <location>
        <begin position="128"/>
        <end position="151"/>
    </location>
</feature>
<dbReference type="Proteomes" id="UP001153620">
    <property type="component" value="Chromosome 2"/>
</dbReference>
<dbReference type="PROSITE" id="PS50076">
    <property type="entry name" value="DNAJ_2"/>
    <property type="match status" value="1"/>
</dbReference>
<evidence type="ECO:0000256" key="2">
    <source>
        <dbReference type="SAM" id="MobiDB-lite"/>
    </source>
</evidence>
<reference evidence="4" key="2">
    <citation type="submission" date="2022-10" db="EMBL/GenBank/DDBJ databases">
        <authorList>
            <consortium name="ENA_rothamsted_submissions"/>
            <consortium name="culmorum"/>
            <person name="King R."/>
        </authorList>
    </citation>
    <scope>NUCLEOTIDE SEQUENCE</scope>
</reference>
<evidence type="ECO:0000313" key="5">
    <source>
        <dbReference type="Proteomes" id="UP001153620"/>
    </source>
</evidence>
<dbReference type="GO" id="GO:0030544">
    <property type="term" value="F:Hsp70 protein binding"/>
    <property type="evidence" value="ECO:0007669"/>
    <property type="project" value="InterPro"/>
</dbReference>
<dbReference type="PANTHER" id="PTHR45168">
    <property type="entry name" value="DNAJ HOMOLOG SUBFAMILY B MEMBER 2"/>
    <property type="match status" value="1"/>
</dbReference>
<dbReference type="InterPro" id="IPR036869">
    <property type="entry name" value="J_dom_sf"/>
</dbReference>
<dbReference type="SMART" id="SM00271">
    <property type="entry name" value="DnaJ"/>
    <property type="match status" value="1"/>
</dbReference>
<evidence type="ECO:0000313" key="4">
    <source>
        <dbReference type="EMBL" id="CAG9805674.1"/>
    </source>
</evidence>
<dbReference type="PROSITE" id="PS00636">
    <property type="entry name" value="DNAJ_1"/>
    <property type="match status" value="1"/>
</dbReference>
<dbReference type="CDD" id="cd06257">
    <property type="entry name" value="DnaJ"/>
    <property type="match status" value="1"/>
</dbReference>
<keyword evidence="1" id="KW-0143">Chaperone</keyword>
<protein>
    <recommendedName>
        <fullName evidence="3">J domain-containing protein</fullName>
    </recommendedName>
</protein>
<reference evidence="4" key="1">
    <citation type="submission" date="2022-01" db="EMBL/GenBank/DDBJ databases">
        <authorList>
            <person name="King R."/>
        </authorList>
    </citation>
    <scope>NUCLEOTIDE SEQUENCE</scope>
</reference>
<name>A0A9N9RYU2_9DIPT</name>
<dbReference type="OrthoDB" id="10250354at2759"/>
<evidence type="ECO:0000256" key="1">
    <source>
        <dbReference type="ARBA" id="ARBA00023186"/>
    </source>
</evidence>
<dbReference type="InterPro" id="IPR018253">
    <property type="entry name" value="DnaJ_domain_CS"/>
</dbReference>
<dbReference type="PRINTS" id="PR00625">
    <property type="entry name" value="JDOMAIN"/>
</dbReference>
<keyword evidence="5" id="KW-1185">Reference proteome</keyword>
<proteinExistence type="predicted"/>
<dbReference type="AlphaFoldDB" id="A0A9N9RYU2"/>
<dbReference type="InterPro" id="IPR043183">
    <property type="entry name" value="DNJB2/6-like"/>
</dbReference>